<dbReference type="RefSeq" id="WP_207049929.1">
    <property type="nucleotide sequence ID" value="NZ_JAFIMU010000004.1"/>
</dbReference>
<reference evidence="1 2" key="1">
    <citation type="submission" date="2021-02" db="EMBL/GenBank/DDBJ databases">
        <title>De Novo genome assembly of isolated myxobacteria.</title>
        <authorList>
            <person name="Stevens D.C."/>
        </authorList>
    </citation>
    <scope>NUCLEOTIDE SEQUENCE [LARGE SCALE GENOMIC DNA]</scope>
    <source>
        <strain evidence="1 2">ATCC 29039</strain>
    </source>
</reference>
<dbReference type="InterPro" id="IPR053860">
    <property type="entry name" value="DUF6932"/>
</dbReference>
<evidence type="ECO:0000313" key="1">
    <source>
        <dbReference type="EMBL" id="MBN8227239.1"/>
    </source>
</evidence>
<protein>
    <submittedName>
        <fullName evidence="1">Uncharacterized protein</fullName>
    </submittedName>
</protein>
<dbReference type="Pfam" id="PF22014">
    <property type="entry name" value="DUF6932"/>
    <property type="match status" value="1"/>
</dbReference>
<sequence>MAIPNFNEDGNLPAGIHEAEWEEVKIRFGGSGHRRSLLRGLEKAMKLLKMAGCTRIYIDGSFVTSKKSPRDFDACWEENGVDFNLLDAVFLDLRSPRASQKALFGGELFPASAPASGSSPFLTFFQNSREGFPKGIITINLERWQP</sequence>
<accession>A0ABS3D6E4</accession>
<gene>
    <name evidence="1" type="ORF">JYK02_06905</name>
</gene>
<dbReference type="Proteomes" id="UP000664052">
    <property type="component" value="Unassembled WGS sequence"/>
</dbReference>
<evidence type="ECO:0000313" key="2">
    <source>
        <dbReference type="Proteomes" id="UP000664052"/>
    </source>
</evidence>
<keyword evidence="2" id="KW-1185">Reference proteome</keyword>
<organism evidence="1 2">
    <name type="scientific">Corallococcus macrosporus</name>
    <dbReference type="NCBI Taxonomy" id="35"/>
    <lineage>
        <taxon>Bacteria</taxon>
        <taxon>Pseudomonadati</taxon>
        <taxon>Myxococcota</taxon>
        <taxon>Myxococcia</taxon>
        <taxon>Myxococcales</taxon>
        <taxon>Cystobacterineae</taxon>
        <taxon>Myxococcaceae</taxon>
        <taxon>Corallococcus</taxon>
    </lineage>
</organism>
<comment type="caution">
    <text evidence="1">The sequence shown here is derived from an EMBL/GenBank/DDBJ whole genome shotgun (WGS) entry which is preliminary data.</text>
</comment>
<dbReference type="EMBL" id="JAFIMU010000004">
    <property type="protein sequence ID" value="MBN8227239.1"/>
    <property type="molecule type" value="Genomic_DNA"/>
</dbReference>
<name>A0ABS3D6E4_9BACT</name>
<proteinExistence type="predicted"/>